<gene>
    <name evidence="3" type="ORF">GCM10023091_29550</name>
</gene>
<feature type="signal peptide" evidence="1">
    <location>
        <begin position="1"/>
        <end position="26"/>
    </location>
</feature>
<dbReference type="Pfam" id="PF04264">
    <property type="entry name" value="YceI"/>
    <property type="match status" value="1"/>
</dbReference>
<accession>A0ABP8M3I9</accession>
<dbReference type="SMART" id="SM00867">
    <property type="entry name" value="YceI"/>
    <property type="match status" value="1"/>
</dbReference>
<feature type="chain" id="PRO_5046022792" evidence="1">
    <location>
        <begin position="27"/>
        <end position="205"/>
    </location>
</feature>
<dbReference type="EMBL" id="BAABEY010000026">
    <property type="protein sequence ID" value="GAA4442535.1"/>
    <property type="molecule type" value="Genomic_DNA"/>
</dbReference>
<evidence type="ECO:0000259" key="2">
    <source>
        <dbReference type="SMART" id="SM00867"/>
    </source>
</evidence>
<name>A0ABP8M3I9_9BACT</name>
<dbReference type="Gene3D" id="2.40.128.110">
    <property type="entry name" value="Lipid/polyisoprenoid-binding, YceI-like"/>
    <property type="match status" value="1"/>
</dbReference>
<keyword evidence="4" id="KW-1185">Reference proteome</keyword>
<dbReference type="PANTHER" id="PTHR34406:SF1">
    <property type="entry name" value="PROTEIN YCEI"/>
    <property type="match status" value="1"/>
</dbReference>
<dbReference type="InterPro" id="IPR007372">
    <property type="entry name" value="Lipid/polyisoprenoid-bd_YceI"/>
</dbReference>
<protein>
    <submittedName>
        <fullName evidence="3">YceI family protein</fullName>
    </submittedName>
</protein>
<dbReference type="InterPro" id="IPR036761">
    <property type="entry name" value="TTHA0802/YceI-like_sf"/>
</dbReference>
<organism evidence="3 4">
    <name type="scientific">Ravibacter arvi</name>
    <dbReference type="NCBI Taxonomy" id="2051041"/>
    <lineage>
        <taxon>Bacteria</taxon>
        <taxon>Pseudomonadati</taxon>
        <taxon>Bacteroidota</taxon>
        <taxon>Cytophagia</taxon>
        <taxon>Cytophagales</taxon>
        <taxon>Spirosomataceae</taxon>
        <taxon>Ravibacter</taxon>
    </lineage>
</organism>
<evidence type="ECO:0000313" key="3">
    <source>
        <dbReference type="EMBL" id="GAA4442535.1"/>
    </source>
</evidence>
<feature type="domain" description="Lipid/polyisoprenoid-binding YceI-like" evidence="2">
    <location>
        <begin position="35"/>
        <end position="204"/>
    </location>
</feature>
<comment type="caution">
    <text evidence="3">The sequence shown here is derived from an EMBL/GenBank/DDBJ whole genome shotgun (WGS) entry which is preliminary data.</text>
</comment>
<evidence type="ECO:0000256" key="1">
    <source>
        <dbReference type="SAM" id="SignalP"/>
    </source>
</evidence>
<dbReference type="Proteomes" id="UP001501508">
    <property type="component" value="Unassembled WGS sequence"/>
</dbReference>
<keyword evidence="1" id="KW-0732">Signal</keyword>
<proteinExistence type="predicted"/>
<dbReference type="SUPFAM" id="SSF101874">
    <property type="entry name" value="YceI-like"/>
    <property type="match status" value="1"/>
</dbReference>
<reference evidence="4" key="1">
    <citation type="journal article" date="2019" name="Int. J. Syst. Evol. Microbiol.">
        <title>The Global Catalogue of Microorganisms (GCM) 10K type strain sequencing project: providing services to taxonomists for standard genome sequencing and annotation.</title>
        <authorList>
            <consortium name="The Broad Institute Genomics Platform"/>
            <consortium name="The Broad Institute Genome Sequencing Center for Infectious Disease"/>
            <person name="Wu L."/>
            <person name="Ma J."/>
        </authorList>
    </citation>
    <scope>NUCLEOTIDE SEQUENCE [LARGE SCALE GENOMIC DNA]</scope>
    <source>
        <strain evidence="4">JCM 31920</strain>
    </source>
</reference>
<evidence type="ECO:0000313" key="4">
    <source>
        <dbReference type="Proteomes" id="UP001501508"/>
    </source>
</evidence>
<sequence length="205" mass="22754">MSSSIQSVMKHLFVSFFLLVSVCACSKKDNEPSQTYTVDGPGSKVEWKGSAPDHFHVGAFSVSGEIRRRAGGEIVGGKFKIPIASISNYDLPDEVKPQLLDHLKSPDFFNMALYPEAAFEIQQVVPYGKASADTTHTIRGAFTMLGKTNTISFPAKIVAENDNLTTRASFRFDRLKWGMTSYNDPEKGLYILPEIEIQLDIRAKK</sequence>
<dbReference type="PANTHER" id="PTHR34406">
    <property type="entry name" value="PROTEIN YCEI"/>
    <property type="match status" value="1"/>
</dbReference>